<feature type="transmembrane region" description="Helical" evidence="6">
    <location>
        <begin position="117"/>
        <end position="136"/>
    </location>
</feature>
<feature type="transmembrane region" description="Helical" evidence="6">
    <location>
        <begin position="156"/>
        <end position="181"/>
    </location>
</feature>
<comment type="similarity">
    <text evidence="2 6">Belongs to the 4-toluene sulfonate uptake permease (TSUP) (TC 2.A.102) family.</text>
</comment>
<evidence type="ECO:0000313" key="7">
    <source>
        <dbReference type="EMBL" id="KZS49000.1"/>
    </source>
</evidence>
<organism evidence="7 8">
    <name type="scientific">Paenibacillus glucanolyticus</name>
    <dbReference type="NCBI Taxonomy" id="59843"/>
    <lineage>
        <taxon>Bacteria</taxon>
        <taxon>Bacillati</taxon>
        <taxon>Bacillota</taxon>
        <taxon>Bacilli</taxon>
        <taxon>Bacillales</taxon>
        <taxon>Paenibacillaceae</taxon>
        <taxon>Paenibacillus</taxon>
    </lineage>
</organism>
<evidence type="ECO:0000313" key="8">
    <source>
        <dbReference type="Proteomes" id="UP000076796"/>
    </source>
</evidence>
<dbReference type="InterPro" id="IPR002781">
    <property type="entry name" value="TM_pro_TauE-like"/>
</dbReference>
<dbReference type="Proteomes" id="UP000076796">
    <property type="component" value="Unassembled WGS sequence"/>
</dbReference>
<comment type="caution">
    <text evidence="7">The sequence shown here is derived from an EMBL/GenBank/DDBJ whole genome shotgun (WGS) entry which is preliminary data.</text>
</comment>
<keyword evidence="5 6" id="KW-0472">Membrane</keyword>
<feature type="transmembrane region" description="Helical" evidence="6">
    <location>
        <begin position="249"/>
        <end position="267"/>
    </location>
</feature>
<keyword evidence="3 6" id="KW-0812">Transmembrane</keyword>
<feature type="transmembrane region" description="Helical" evidence="6">
    <location>
        <begin position="193"/>
        <end position="215"/>
    </location>
</feature>
<dbReference type="InterPro" id="IPR051598">
    <property type="entry name" value="TSUP/Inactive_protease-like"/>
</dbReference>
<dbReference type="PANTHER" id="PTHR43701">
    <property type="entry name" value="MEMBRANE TRANSPORTER PROTEIN MJ0441-RELATED"/>
    <property type="match status" value="1"/>
</dbReference>
<sequence>MKRRSITLIVQLVVMIFIGIIGSFFSGLLGIGGAIINFPLLLYVPSWFGLEAFTSKEVASISMLQVFFASLSGMITNRMSSRGSESYVHKPLVIQMGASTLVGSLIGSLSSMLMTSGTINVVYGFLAVIAVLLMIVPTRASMEQRSVSEVTYHSGIAMGAAFIVGGIAGIVGAGGAFILIPIMLTVLKIPTRITIASSLAIVFLSAVGGVIGKIVSGGIPFWPSLFAVVGSLLGAPIGAMISRRLNVRLLRYALAILIAVTAFKIWIDILG</sequence>
<keyword evidence="8" id="KW-1185">Reference proteome</keyword>
<dbReference type="Pfam" id="PF01925">
    <property type="entry name" value="TauE"/>
    <property type="match status" value="1"/>
</dbReference>
<keyword evidence="4 6" id="KW-1133">Transmembrane helix</keyword>
<reference evidence="7" key="1">
    <citation type="journal article" date="2016" name="Genome Announc.">
        <title>Draft genomes of two strains of Paenibacillus glucanolyticus with capability to degrade lignocellulose.</title>
        <authorList>
            <person name="Mathews S.L."/>
            <person name="Pawlak J."/>
            <person name="Grunden A.M."/>
        </authorList>
    </citation>
    <scope>NUCLEOTIDE SEQUENCE [LARGE SCALE GENOMIC DNA]</scope>
    <source>
        <strain evidence="7">SLM1</strain>
    </source>
</reference>
<dbReference type="OrthoDB" id="9792581at2"/>
<evidence type="ECO:0000256" key="2">
    <source>
        <dbReference type="ARBA" id="ARBA00009142"/>
    </source>
</evidence>
<feature type="transmembrane region" description="Helical" evidence="6">
    <location>
        <begin position="221"/>
        <end position="242"/>
    </location>
</feature>
<evidence type="ECO:0000256" key="3">
    <source>
        <dbReference type="ARBA" id="ARBA00022692"/>
    </source>
</evidence>
<evidence type="ECO:0000256" key="6">
    <source>
        <dbReference type="RuleBase" id="RU363041"/>
    </source>
</evidence>
<evidence type="ECO:0000256" key="4">
    <source>
        <dbReference type="ARBA" id="ARBA00022989"/>
    </source>
</evidence>
<gene>
    <name evidence="7" type="ORF">AWU65_05745</name>
</gene>
<dbReference type="STRING" id="59843.A3958_05745"/>
<accession>A0A163MF13</accession>
<keyword evidence="6" id="KW-1003">Cell membrane</keyword>
<name>A0A163MF13_9BACL</name>
<dbReference type="EMBL" id="LWMH01000001">
    <property type="protein sequence ID" value="KZS49000.1"/>
    <property type="molecule type" value="Genomic_DNA"/>
</dbReference>
<evidence type="ECO:0000256" key="1">
    <source>
        <dbReference type="ARBA" id="ARBA00004141"/>
    </source>
</evidence>
<evidence type="ECO:0000256" key="5">
    <source>
        <dbReference type="ARBA" id="ARBA00023136"/>
    </source>
</evidence>
<proteinExistence type="inferred from homology"/>
<protein>
    <recommendedName>
        <fullName evidence="6">Probable membrane transporter protein</fullName>
    </recommendedName>
</protein>
<dbReference type="PANTHER" id="PTHR43701:SF13">
    <property type="entry name" value="MEMBRANE TRANSPORTER PROTEIN YRKJ-RELATED"/>
    <property type="match status" value="1"/>
</dbReference>
<dbReference type="AlphaFoldDB" id="A0A163MF13"/>
<comment type="subcellular location">
    <subcellularLocation>
        <location evidence="6">Cell membrane</location>
        <topology evidence="6">Multi-pass membrane protein</topology>
    </subcellularLocation>
    <subcellularLocation>
        <location evidence="1">Membrane</location>
        <topology evidence="1">Multi-pass membrane protein</topology>
    </subcellularLocation>
</comment>
<dbReference type="GO" id="GO:0005886">
    <property type="term" value="C:plasma membrane"/>
    <property type="evidence" value="ECO:0007669"/>
    <property type="project" value="UniProtKB-SubCell"/>
</dbReference>
<feature type="transmembrane region" description="Helical" evidence="6">
    <location>
        <begin position="12"/>
        <end position="38"/>
    </location>
</feature>